<evidence type="ECO:0000256" key="6">
    <source>
        <dbReference type="ARBA" id="ARBA00022967"/>
    </source>
</evidence>
<dbReference type="AlphaFoldDB" id="A0A285GV38"/>
<dbReference type="Gene3D" id="3.40.50.300">
    <property type="entry name" value="P-loop containing nucleotide triphosphate hydrolases"/>
    <property type="match status" value="1"/>
</dbReference>
<proteinExistence type="inferred from homology"/>
<dbReference type="Proteomes" id="UP000219573">
    <property type="component" value="Unassembled WGS sequence"/>
</dbReference>
<dbReference type="NCBIfam" id="TIGR02533">
    <property type="entry name" value="type_II_gspE"/>
    <property type="match status" value="1"/>
</dbReference>
<evidence type="ECO:0000256" key="7">
    <source>
        <dbReference type="ARBA" id="ARBA00024382"/>
    </source>
</evidence>
<dbReference type="GO" id="GO:0005524">
    <property type="term" value="F:ATP binding"/>
    <property type="evidence" value="ECO:0007669"/>
    <property type="project" value="UniProtKB-KW"/>
</dbReference>
<dbReference type="GO" id="GO:0016887">
    <property type="term" value="F:ATP hydrolysis activity"/>
    <property type="evidence" value="ECO:0007669"/>
    <property type="project" value="TreeGrafter"/>
</dbReference>
<evidence type="ECO:0000313" key="11">
    <source>
        <dbReference type="Proteomes" id="UP000219573"/>
    </source>
</evidence>
<evidence type="ECO:0000256" key="1">
    <source>
        <dbReference type="ARBA" id="ARBA00006611"/>
    </source>
</evidence>
<name>A0A285GV38_9FIRM</name>
<keyword evidence="4" id="KW-0067">ATP-binding</keyword>
<gene>
    <name evidence="10" type="ORF">SAMN06265827_1115</name>
</gene>
<dbReference type="GO" id="GO:0005886">
    <property type="term" value="C:plasma membrane"/>
    <property type="evidence" value="ECO:0007669"/>
    <property type="project" value="TreeGrafter"/>
</dbReference>
<dbReference type="InterPro" id="IPR007831">
    <property type="entry name" value="T2SS_GspE_N"/>
</dbReference>
<accession>A0A285GV38</accession>
<comment type="catalytic activity">
    <reaction evidence="8">
        <text>ATP + H2O + cellular proteinSide 1 = ADP + phosphate + cellular proteinSide 2.</text>
        <dbReference type="EC" id="7.4.2.8"/>
    </reaction>
</comment>
<protein>
    <recommendedName>
        <fullName evidence="7">protein-secreting ATPase</fullName>
        <ecNumber evidence="7">7.4.2.8</ecNumber>
    </recommendedName>
</protein>
<keyword evidence="2" id="KW-0813">Transport</keyword>
<keyword evidence="11" id="KW-1185">Reference proteome</keyword>
<dbReference type="SUPFAM" id="SSF52540">
    <property type="entry name" value="P-loop containing nucleoside triphosphate hydrolases"/>
    <property type="match status" value="1"/>
</dbReference>
<evidence type="ECO:0000313" key="10">
    <source>
        <dbReference type="EMBL" id="SNY27328.1"/>
    </source>
</evidence>
<dbReference type="SUPFAM" id="SSF160246">
    <property type="entry name" value="EspE N-terminal domain-like"/>
    <property type="match status" value="1"/>
</dbReference>
<dbReference type="InterPro" id="IPR027417">
    <property type="entry name" value="P-loop_NTPase"/>
</dbReference>
<reference evidence="11" key="1">
    <citation type="submission" date="2017-09" db="EMBL/GenBank/DDBJ databases">
        <authorList>
            <person name="Varghese N."/>
            <person name="Submissions S."/>
        </authorList>
    </citation>
    <scope>NUCLEOTIDE SEQUENCE [LARGE SCALE GENOMIC DNA]</scope>
    <source>
        <strain evidence="11">MSL47</strain>
    </source>
</reference>
<dbReference type="PROSITE" id="PS00662">
    <property type="entry name" value="T2SP_E"/>
    <property type="match status" value="1"/>
</dbReference>
<dbReference type="Gene3D" id="3.30.300.160">
    <property type="entry name" value="Type II secretion system, protein E, N-terminal domain"/>
    <property type="match status" value="1"/>
</dbReference>
<dbReference type="InterPro" id="IPR001482">
    <property type="entry name" value="T2SS/T4SS_dom"/>
</dbReference>
<evidence type="ECO:0000256" key="5">
    <source>
        <dbReference type="ARBA" id="ARBA00022927"/>
    </source>
</evidence>
<organism evidence="10 11">
    <name type="scientific">Orenia metallireducens</name>
    <dbReference type="NCBI Taxonomy" id="1413210"/>
    <lineage>
        <taxon>Bacteria</taxon>
        <taxon>Bacillati</taxon>
        <taxon>Bacillota</taxon>
        <taxon>Clostridia</taxon>
        <taxon>Halanaerobiales</taxon>
        <taxon>Halobacteroidaceae</taxon>
        <taxon>Orenia</taxon>
    </lineage>
</organism>
<keyword evidence="6" id="KW-1278">Translocase</keyword>
<sequence length="571" mass="63756">MIKKKRLGDILVEAEFITEEQLYEALGVQKGTDKRLGVVLQELDFVAEQDLVEALEFQLGIPQIDLEKFIIDSNVIKSIPPELAQRHHAIPIKKRGNILTVAMEDPLDVMAIDDIKIKTNCEIIPVIATRTEIEHSLEKYFGNSDIISEFLDNINSEWQGSEDEMEEDALRELIDDAPVVKLVNNIIADGVKLRASDIHIEPLDEDIQIRYRIDGILQNTMNNVPKSALPALVSRIKIMSDLDIAERRVPQDGRIQMTIQGKEIDLRVSTLPTVKGEKVVMRILDKSNLMLKLDDLGFVAEHLEVFKEMINHPHGMILITGPTGSGKTTTLYSALSSLDSEHENIITVENPVEYRLEGINQVQTNNKAGLTFASALRSILRQDPDIVLIGEIRDKETAEIAINAALTGHLVLSTLHTNEAAGALTRLVDMGVEPFLVSSSVVGVVAQRLVRRICPNCRVKSREKLVDKDLEKYLGKGNDRIDFYHGKGCRECNETGYRGRAAIHEILELDNQLKRMIVQGASTEDIAERAIVDGMITLEASGLHKVNQGITTLEEVMRVTKVQLGKPEFIE</sequence>
<dbReference type="FunFam" id="3.30.450.90:FF:000001">
    <property type="entry name" value="Type II secretion system ATPase GspE"/>
    <property type="match status" value="1"/>
</dbReference>
<dbReference type="GO" id="GO:0015627">
    <property type="term" value="C:type II protein secretion system complex"/>
    <property type="evidence" value="ECO:0007669"/>
    <property type="project" value="InterPro"/>
</dbReference>
<evidence type="ECO:0000256" key="3">
    <source>
        <dbReference type="ARBA" id="ARBA00022741"/>
    </source>
</evidence>
<dbReference type="InterPro" id="IPR013369">
    <property type="entry name" value="T2SS_GspE"/>
</dbReference>
<dbReference type="EC" id="7.4.2.8" evidence="7"/>
<dbReference type="Pfam" id="PF00437">
    <property type="entry name" value="T2SSE"/>
    <property type="match status" value="1"/>
</dbReference>
<evidence type="ECO:0000256" key="8">
    <source>
        <dbReference type="ARBA" id="ARBA00034006"/>
    </source>
</evidence>
<evidence type="ECO:0000256" key="2">
    <source>
        <dbReference type="ARBA" id="ARBA00022448"/>
    </source>
</evidence>
<dbReference type="PANTHER" id="PTHR30258">
    <property type="entry name" value="TYPE II SECRETION SYSTEM PROTEIN GSPE-RELATED"/>
    <property type="match status" value="1"/>
</dbReference>
<dbReference type="Pfam" id="PF05157">
    <property type="entry name" value="MshEN"/>
    <property type="match status" value="1"/>
</dbReference>
<dbReference type="CDD" id="cd01129">
    <property type="entry name" value="PulE-GspE-like"/>
    <property type="match status" value="1"/>
</dbReference>
<dbReference type="FunFam" id="3.40.50.300:FF:000398">
    <property type="entry name" value="Type IV pilus assembly ATPase PilB"/>
    <property type="match status" value="1"/>
</dbReference>
<dbReference type="GO" id="GO:0015628">
    <property type="term" value="P:protein secretion by the type II secretion system"/>
    <property type="evidence" value="ECO:0007669"/>
    <property type="project" value="InterPro"/>
</dbReference>
<feature type="domain" description="Bacterial type II secretion system protein E" evidence="9">
    <location>
        <begin position="380"/>
        <end position="394"/>
    </location>
</feature>
<dbReference type="FunFam" id="3.30.300.160:FF:000002">
    <property type="entry name" value="Type II secretion system protein E"/>
    <property type="match status" value="1"/>
</dbReference>
<dbReference type="STRING" id="1413210.U472_02835"/>
<comment type="similarity">
    <text evidence="1">Belongs to the GSP E family.</text>
</comment>
<dbReference type="InterPro" id="IPR037257">
    <property type="entry name" value="T2SS_E_N_sf"/>
</dbReference>
<dbReference type="SMART" id="SM00382">
    <property type="entry name" value="AAA"/>
    <property type="match status" value="1"/>
</dbReference>
<dbReference type="RefSeq" id="WP_097017687.1">
    <property type="nucleotide sequence ID" value="NZ_OBDZ01000011.1"/>
</dbReference>
<evidence type="ECO:0000256" key="4">
    <source>
        <dbReference type="ARBA" id="ARBA00022840"/>
    </source>
</evidence>
<dbReference type="PANTHER" id="PTHR30258:SF1">
    <property type="entry name" value="PROTEIN TRANSPORT PROTEIN HOFB HOMOLOG"/>
    <property type="match status" value="1"/>
</dbReference>
<dbReference type="Gene3D" id="3.30.450.90">
    <property type="match status" value="1"/>
</dbReference>
<dbReference type="InterPro" id="IPR003593">
    <property type="entry name" value="AAA+_ATPase"/>
</dbReference>
<keyword evidence="3" id="KW-0547">Nucleotide-binding</keyword>
<dbReference type="EMBL" id="OBDZ01000011">
    <property type="protein sequence ID" value="SNY27328.1"/>
    <property type="molecule type" value="Genomic_DNA"/>
</dbReference>
<keyword evidence="5" id="KW-0653">Protein transport</keyword>
<evidence type="ECO:0000259" key="9">
    <source>
        <dbReference type="PROSITE" id="PS00662"/>
    </source>
</evidence>
<dbReference type="GO" id="GO:0008564">
    <property type="term" value="F:protein-exporting ATPase activity"/>
    <property type="evidence" value="ECO:0007669"/>
    <property type="project" value="UniProtKB-EC"/>
</dbReference>